<evidence type="ECO:0000313" key="1">
    <source>
        <dbReference type="EMBL" id="GGC06084.1"/>
    </source>
</evidence>
<reference evidence="1" key="1">
    <citation type="journal article" date="2014" name="Int. J. Syst. Evol. Microbiol.">
        <title>Complete genome sequence of Corynebacterium casei LMG S-19264T (=DSM 44701T), isolated from a smear-ripened cheese.</title>
        <authorList>
            <consortium name="US DOE Joint Genome Institute (JGI-PGF)"/>
            <person name="Walter F."/>
            <person name="Albersmeier A."/>
            <person name="Kalinowski J."/>
            <person name="Ruckert C."/>
        </authorList>
    </citation>
    <scope>NUCLEOTIDE SEQUENCE</scope>
    <source>
        <strain evidence="1">CCM 7086</strain>
    </source>
</reference>
<dbReference type="Proteomes" id="UP000620266">
    <property type="component" value="Unassembled WGS sequence"/>
</dbReference>
<reference evidence="1" key="2">
    <citation type="submission" date="2020-09" db="EMBL/GenBank/DDBJ databases">
        <authorList>
            <person name="Sun Q."/>
            <person name="Sedlacek I."/>
        </authorList>
    </citation>
    <scope>NUCLEOTIDE SEQUENCE</scope>
    <source>
        <strain evidence="1">CCM 7086</strain>
    </source>
</reference>
<evidence type="ECO:0008006" key="3">
    <source>
        <dbReference type="Google" id="ProtNLM"/>
    </source>
</evidence>
<dbReference type="RefSeq" id="WP_188395527.1">
    <property type="nucleotide sequence ID" value="NZ_BMCG01000003.1"/>
</dbReference>
<sequence>MLHDDFYYEPTDTQVSNHHDWDSQYLASKFGCSPDHLLRAMRVTGASAEEVKQYLQR</sequence>
<evidence type="ECO:0000313" key="2">
    <source>
        <dbReference type="Proteomes" id="UP000620266"/>
    </source>
</evidence>
<dbReference type="AlphaFoldDB" id="A0A8J2UKN8"/>
<organism evidence="1 2">
    <name type="scientific">Oxalicibacterium flavum</name>
    <dbReference type="NCBI Taxonomy" id="179467"/>
    <lineage>
        <taxon>Bacteria</taxon>
        <taxon>Pseudomonadati</taxon>
        <taxon>Pseudomonadota</taxon>
        <taxon>Betaproteobacteria</taxon>
        <taxon>Burkholderiales</taxon>
        <taxon>Oxalobacteraceae</taxon>
        <taxon>Oxalicibacterium</taxon>
    </lineage>
</organism>
<comment type="caution">
    <text evidence="1">The sequence shown here is derived from an EMBL/GenBank/DDBJ whole genome shotgun (WGS) entry which is preliminary data.</text>
</comment>
<name>A0A8J2UKN8_9BURK</name>
<dbReference type="InterPro" id="IPR022037">
    <property type="entry name" value="DUF3606"/>
</dbReference>
<accession>A0A8J2UKN8</accession>
<gene>
    <name evidence="1" type="ORF">GCM10007205_14070</name>
</gene>
<proteinExistence type="predicted"/>
<dbReference type="EMBL" id="BMCG01000003">
    <property type="protein sequence ID" value="GGC06084.1"/>
    <property type="molecule type" value="Genomic_DNA"/>
</dbReference>
<protein>
    <recommendedName>
        <fullName evidence="3">DUF3606 domain-containing protein</fullName>
    </recommendedName>
</protein>
<keyword evidence="2" id="KW-1185">Reference proteome</keyword>
<dbReference type="Pfam" id="PF12244">
    <property type="entry name" value="DUF3606"/>
    <property type="match status" value="1"/>
</dbReference>